<evidence type="ECO:0000313" key="2">
    <source>
        <dbReference type="EMBL" id="GFJ82398.1"/>
    </source>
</evidence>
<evidence type="ECO:0000259" key="1">
    <source>
        <dbReference type="Pfam" id="PF13622"/>
    </source>
</evidence>
<dbReference type="PANTHER" id="PTHR47260:SF1">
    <property type="entry name" value="UPF0644 PROTEIN PB2B4.06"/>
    <property type="match status" value="1"/>
</dbReference>
<accession>A0A6V8KIY4</accession>
<name>A0A6V8KIY4_9ACTN</name>
<protein>
    <recommendedName>
        <fullName evidence="1">Acyl-CoA thioesterase-like N-terminal HotDog domain-containing protein</fullName>
    </recommendedName>
</protein>
<keyword evidence="3" id="KW-1185">Reference proteome</keyword>
<dbReference type="AlphaFoldDB" id="A0A6V8KIY4"/>
<dbReference type="InterPro" id="IPR052061">
    <property type="entry name" value="PTE-AB_protein"/>
</dbReference>
<evidence type="ECO:0000313" key="3">
    <source>
        <dbReference type="Proteomes" id="UP000482800"/>
    </source>
</evidence>
<comment type="caution">
    <text evidence="2">The sequence shown here is derived from an EMBL/GenBank/DDBJ whole genome shotgun (WGS) entry which is preliminary data.</text>
</comment>
<dbReference type="PANTHER" id="PTHR47260">
    <property type="entry name" value="UPF0644 PROTEIN PB2B4.06"/>
    <property type="match status" value="1"/>
</dbReference>
<dbReference type="InterPro" id="IPR029069">
    <property type="entry name" value="HotDog_dom_sf"/>
</dbReference>
<reference evidence="2 3" key="2">
    <citation type="submission" date="2020-03" db="EMBL/GenBank/DDBJ databases">
        <authorList>
            <person name="Ichikawa N."/>
            <person name="Kimura A."/>
            <person name="Kitahashi Y."/>
            <person name="Uohara A."/>
        </authorList>
    </citation>
    <scope>NUCLEOTIDE SEQUENCE [LARGE SCALE GENOMIC DNA]</scope>
    <source>
        <strain evidence="2 3">NBRC 108639</strain>
    </source>
</reference>
<dbReference type="SUPFAM" id="SSF54637">
    <property type="entry name" value="Thioesterase/thiol ester dehydrase-isomerase"/>
    <property type="match status" value="1"/>
</dbReference>
<reference evidence="2 3" key="1">
    <citation type="submission" date="2020-03" db="EMBL/GenBank/DDBJ databases">
        <title>Whole genome shotgun sequence of Phytohabitans houttuyneae NBRC 108639.</title>
        <authorList>
            <person name="Komaki H."/>
            <person name="Tamura T."/>
        </authorList>
    </citation>
    <scope>NUCLEOTIDE SEQUENCE [LARGE SCALE GENOMIC DNA]</scope>
    <source>
        <strain evidence="2 3">NBRC 108639</strain>
    </source>
</reference>
<dbReference type="EMBL" id="BLPF01000002">
    <property type="protein sequence ID" value="GFJ82398.1"/>
    <property type="molecule type" value="Genomic_DNA"/>
</dbReference>
<dbReference type="Gene3D" id="3.10.129.10">
    <property type="entry name" value="Hotdog Thioesterase"/>
    <property type="match status" value="1"/>
</dbReference>
<feature type="domain" description="Acyl-CoA thioesterase-like N-terminal HotDog" evidence="1">
    <location>
        <begin position="122"/>
        <end position="200"/>
    </location>
</feature>
<dbReference type="Proteomes" id="UP000482800">
    <property type="component" value="Unassembled WGS sequence"/>
</dbReference>
<sequence length="210" mass="22639">MADTDRGGVPLAPFWRRWSEEAARRAAPGWLEMVERLRRLQDAVAASTPPADAVARATALLGEAERLLEPYAAGEDEQIYGRFLAVPGRGQALCPPLRLVRCTATELLGEVVFGAFHAGSNGAVHGGAVALFFDEAIGRLSDLGGRSRSRTAALDVDFRSVTPVGRPLTVRVALVEEAGRKRRLHARLEDGDRLCAEADGLFVALREGQQ</sequence>
<dbReference type="CDD" id="cd03443">
    <property type="entry name" value="PaaI_thioesterase"/>
    <property type="match status" value="1"/>
</dbReference>
<dbReference type="InterPro" id="IPR049449">
    <property type="entry name" value="TesB_ACOT8-like_N"/>
</dbReference>
<gene>
    <name evidence="2" type="ORF">Phou_065780</name>
</gene>
<proteinExistence type="predicted"/>
<organism evidence="2 3">
    <name type="scientific">Phytohabitans houttuyneae</name>
    <dbReference type="NCBI Taxonomy" id="1076126"/>
    <lineage>
        <taxon>Bacteria</taxon>
        <taxon>Bacillati</taxon>
        <taxon>Actinomycetota</taxon>
        <taxon>Actinomycetes</taxon>
        <taxon>Micromonosporales</taxon>
        <taxon>Micromonosporaceae</taxon>
    </lineage>
</organism>
<dbReference type="RefSeq" id="WP_173062853.1">
    <property type="nucleotide sequence ID" value="NZ_BAABGO010000054.1"/>
</dbReference>
<dbReference type="Pfam" id="PF13622">
    <property type="entry name" value="4HBT_3"/>
    <property type="match status" value="1"/>
</dbReference>